<comment type="caution">
    <text evidence="4">The sequence shown here is derived from an EMBL/GenBank/DDBJ whole genome shotgun (WGS) entry which is preliminary data.</text>
</comment>
<protein>
    <submittedName>
        <fullName evidence="4">GTPase activating protein</fullName>
    </submittedName>
</protein>
<gene>
    <name evidence="4" type="primary">GYP7_1</name>
    <name evidence="4" type="ORF">K7432_003990</name>
</gene>
<dbReference type="InterPro" id="IPR035969">
    <property type="entry name" value="Rab-GAP_TBC_sf"/>
</dbReference>
<dbReference type="Pfam" id="PF00566">
    <property type="entry name" value="RabGAP-TBC"/>
    <property type="match status" value="1"/>
</dbReference>
<dbReference type="SUPFAM" id="SSF47923">
    <property type="entry name" value="Ypt/Rab-GAP domain of gyp1p"/>
    <property type="match status" value="2"/>
</dbReference>
<accession>A0ABR2WZ61</accession>
<keyword evidence="1" id="KW-0343">GTPase activation</keyword>
<evidence type="ECO:0000256" key="1">
    <source>
        <dbReference type="ARBA" id="ARBA00022468"/>
    </source>
</evidence>
<dbReference type="EMBL" id="JASJQH010000130">
    <property type="protein sequence ID" value="KAK9766721.1"/>
    <property type="molecule type" value="Genomic_DNA"/>
</dbReference>
<feature type="region of interest" description="Disordered" evidence="2">
    <location>
        <begin position="713"/>
        <end position="741"/>
    </location>
</feature>
<dbReference type="PROSITE" id="PS50086">
    <property type="entry name" value="TBC_RABGAP"/>
    <property type="match status" value="1"/>
</dbReference>
<organism evidence="4 5">
    <name type="scientific">Basidiobolus ranarum</name>
    <dbReference type="NCBI Taxonomy" id="34480"/>
    <lineage>
        <taxon>Eukaryota</taxon>
        <taxon>Fungi</taxon>
        <taxon>Fungi incertae sedis</taxon>
        <taxon>Zoopagomycota</taxon>
        <taxon>Entomophthoromycotina</taxon>
        <taxon>Basidiobolomycetes</taxon>
        <taxon>Basidiobolales</taxon>
        <taxon>Basidiobolaceae</taxon>
        <taxon>Basidiobolus</taxon>
    </lineage>
</organism>
<dbReference type="PANTHER" id="PTHR22957">
    <property type="entry name" value="TBC1 DOMAIN FAMILY MEMBER GTPASE-ACTIVATING PROTEIN"/>
    <property type="match status" value="1"/>
</dbReference>
<feature type="domain" description="Rab-GAP TBC" evidence="3">
    <location>
        <begin position="415"/>
        <end position="640"/>
    </location>
</feature>
<dbReference type="Pfam" id="PF12068">
    <property type="entry name" value="PH_RBD"/>
    <property type="match status" value="1"/>
</dbReference>
<feature type="compositionally biased region" description="Polar residues" evidence="2">
    <location>
        <begin position="210"/>
        <end position="230"/>
    </location>
</feature>
<name>A0ABR2WZ61_9FUNG</name>
<sequence>MSNQDPNEIDWDVLQLSEVPDDMADILKLGLLFCKTNVHVYKSGSPKDKIRGYLCLVEEGTGEYALIWTPEHSIPEQQQEIYKKVEQNPQVQLLAIEGKTIIKPEIYVPSPKLYTEATSLSDFSCWFSLREIDSILIQPPLITEWHGSIILSLKNEVSLPPLWFHNDEMNPQLWGGDEFLAWLCQLGNLTESKTNPNLFYLNKESEQRNGNRLNSEQVNSNGNSPRPTAAQIFNQGFNQGLSLFDPHNKDSLRNAAQEFKWSMLERFSKVTQFTKHSAAQILEHPLGRPLVPFLPPGFVEVVEASPAAQDVMEEYEVAKLYLYKWANGVVQKAKNHHKSGQDLEYHVDEDFLEETDLGTFEVLSDFSYESKESLRTSPITADLWYRYFEGSTEESTDGRLLMREEDIKSSIFSGGVEDKIRPIVWKYLLGIYPWDSTEAQRKEISESNKAEYKRLKSLWLDHPELKEDTKFQEQKHQIEKDVLRTDRTNPLFLEEEGLEGGIDALSATGLPGTNSNLEVLKHILITYNYYNKDLGYVQGMSDLLAPLFVVMQDEVETFWCFTNFMERMKVNFYADQSGMNKQLRTLEALIRIMDPPMYRHLEKTDSSNLFFCFRWLLIWFKREFEYENVMRLWEVLWTDHISKDFHLFVALAIINQNRRVILEELTAFDEILKWANDQSMHIDLEATLCRAEALYQHFCQRVEMSDRVANSVAQSSTDVNKRDPIPPALREIIKNTKPHHD</sequence>
<feature type="region of interest" description="Disordered" evidence="2">
    <location>
        <begin position="207"/>
        <end position="230"/>
    </location>
</feature>
<evidence type="ECO:0000256" key="2">
    <source>
        <dbReference type="SAM" id="MobiDB-lite"/>
    </source>
</evidence>
<keyword evidence="5" id="KW-1185">Reference proteome</keyword>
<evidence type="ECO:0000313" key="5">
    <source>
        <dbReference type="Proteomes" id="UP001479436"/>
    </source>
</evidence>
<dbReference type="Proteomes" id="UP001479436">
    <property type="component" value="Unassembled WGS sequence"/>
</dbReference>
<dbReference type="InterPro" id="IPR021935">
    <property type="entry name" value="SGSM1/2_RBD"/>
</dbReference>
<dbReference type="SMART" id="SM00164">
    <property type="entry name" value="TBC"/>
    <property type="match status" value="1"/>
</dbReference>
<proteinExistence type="predicted"/>
<dbReference type="InterPro" id="IPR000195">
    <property type="entry name" value="Rab-GAP-TBC_dom"/>
</dbReference>
<evidence type="ECO:0000313" key="4">
    <source>
        <dbReference type="EMBL" id="KAK9766721.1"/>
    </source>
</evidence>
<dbReference type="Gene3D" id="1.10.8.270">
    <property type="entry name" value="putative rabgap domain of human tbc1 domain family member 14 like domains"/>
    <property type="match status" value="1"/>
</dbReference>
<reference evidence="4 5" key="1">
    <citation type="submission" date="2023-04" db="EMBL/GenBank/DDBJ databases">
        <title>Genome of Basidiobolus ranarum AG-B5.</title>
        <authorList>
            <person name="Stajich J.E."/>
            <person name="Carter-House D."/>
            <person name="Gryganskyi A."/>
        </authorList>
    </citation>
    <scope>NUCLEOTIDE SEQUENCE [LARGE SCALE GENOMIC DNA]</scope>
    <source>
        <strain evidence="4 5">AG-B5</strain>
    </source>
</reference>
<evidence type="ECO:0000259" key="3">
    <source>
        <dbReference type="PROSITE" id="PS50086"/>
    </source>
</evidence>
<dbReference type="PANTHER" id="PTHR22957:SF502">
    <property type="entry name" value="SMALL G PROTEIN SIGNALING MODULATOR 2-RELATED"/>
    <property type="match status" value="1"/>
</dbReference>
<dbReference type="Gene3D" id="1.10.472.80">
    <property type="entry name" value="Ypt/Rab-GAP domain of gyp1p, domain 3"/>
    <property type="match status" value="1"/>
</dbReference>